<sequence length="301" mass="33976">MSSEAAGPRVRNVKFKLDENDPSAPVVGAEDGNVDSSSETLRSPRKSVLKQRQSGSIPPPSHYQHPDPLLRRLRLRDGYGNPVDLRSTFREAKLVLFYFGSQWNASESRGCQRLVSDLCREYPHELKTVYISVDTDVKHYEAATRNRPWLSMEWNDGSSLDPDKEESAQEVPAENFLLADDPDTEEFVVQSDPAGTSYVRPLSRVYMASKFEVLITPTLVAYHIPTRRILDHNVRLSRLRSSRAKDTLSLWLKGEPSPSMNFVDILYITPLSFVLAVVVLLYLCMRITMGDQVSLPHLIAG</sequence>
<dbReference type="OrthoDB" id="409136at2759"/>
<dbReference type="AlphaFoldDB" id="A8Q9M1"/>
<dbReference type="VEuPathDB" id="FungiDB:MGL_3506"/>
<keyword evidence="4" id="KW-1185">Reference proteome</keyword>
<reference evidence="3 4" key="1">
    <citation type="journal article" date="2007" name="Proc. Natl. Acad. Sci. U.S.A.">
        <title>Dandruff-associated Malassezia genomes reveal convergent and divergent virulence traits shared with plant and human fungal pathogens.</title>
        <authorList>
            <person name="Xu J."/>
            <person name="Saunders C.W."/>
            <person name="Hu P."/>
            <person name="Grant R.A."/>
            <person name="Boekhout T."/>
            <person name="Kuramae E.E."/>
            <person name="Kronstad J.W."/>
            <person name="Deangelis Y.M."/>
            <person name="Reeder N.L."/>
            <person name="Johnstone K.R."/>
            <person name="Leland M."/>
            <person name="Fieno A.M."/>
            <person name="Begley W.M."/>
            <person name="Sun Y."/>
            <person name="Lacey M.P."/>
            <person name="Chaudhary T."/>
            <person name="Keough T."/>
            <person name="Chu L."/>
            <person name="Sears R."/>
            <person name="Yuan B."/>
            <person name="Dawson T.L.Jr."/>
        </authorList>
    </citation>
    <scope>NUCLEOTIDE SEQUENCE [LARGE SCALE GENOMIC DNA]</scope>
    <source>
        <strain evidence="4">ATCC MYA-4612 / CBS 7966</strain>
    </source>
</reference>
<dbReference type="KEGG" id="mgl:MGL_3506"/>
<gene>
    <name evidence="3" type="ORF">MGL_3506</name>
</gene>
<organism evidence="3 4">
    <name type="scientific">Malassezia globosa (strain ATCC MYA-4612 / CBS 7966)</name>
    <name type="common">Dandruff-associated fungus</name>
    <dbReference type="NCBI Taxonomy" id="425265"/>
    <lineage>
        <taxon>Eukaryota</taxon>
        <taxon>Fungi</taxon>
        <taxon>Dikarya</taxon>
        <taxon>Basidiomycota</taxon>
        <taxon>Ustilaginomycotina</taxon>
        <taxon>Malasseziomycetes</taxon>
        <taxon>Malasseziales</taxon>
        <taxon>Malasseziaceae</taxon>
        <taxon>Malassezia</taxon>
    </lineage>
</organism>
<dbReference type="Gene3D" id="3.40.30.10">
    <property type="entry name" value="Glutaredoxin"/>
    <property type="match status" value="1"/>
</dbReference>
<feature type="transmembrane region" description="Helical" evidence="2">
    <location>
        <begin position="265"/>
        <end position="285"/>
    </location>
</feature>
<dbReference type="OMA" id="MEWNDGS"/>
<name>A8Q9M1_MALGO</name>
<comment type="caution">
    <text evidence="3">The sequence shown here is derived from an EMBL/GenBank/DDBJ whole genome shotgun (WGS) entry which is preliminary data.</text>
</comment>
<evidence type="ECO:0000313" key="3">
    <source>
        <dbReference type="EMBL" id="EDP42257.1"/>
    </source>
</evidence>
<proteinExistence type="predicted"/>
<keyword evidence="2" id="KW-1133">Transmembrane helix</keyword>
<dbReference type="InParanoid" id="A8Q9M1"/>
<accession>A8Q9M1</accession>
<dbReference type="RefSeq" id="XP_001729471.1">
    <property type="nucleotide sequence ID" value="XM_001729419.1"/>
</dbReference>
<dbReference type="GeneID" id="5853778"/>
<keyword evidence="2" id="KW-0812">Transmembrane</keyword>
<dbReference type="Proteomes" id="UP000008837">
    <property type="component" value="Unassembled WGS sequence"/>
</dbReference>
<keyword evidence="2" id="KW-0472">Membrane</keyword>
<feature type="region of interest" description="Disordered" evidence="1">
    <location>
        <begin position="1"/>
        <end position="68"/>
    </location>
</feature>
<evidence type="ECO:0000256" key="1">
    <source>
        <dbReference type="SAM" id="MobiDB-lite"/>
    </source>
</evidence>
<evidence type="ECO:0000313" key="4">
    <source>
        <dbReference type="Proteomes" id="UP000008837"/>
    </source>
</evidence>
<evidence type="ECO:0000256" key="2">
    <source>
        <dbReference type="SAM" id="Phobius"/>
    </source>
</evidence>
<protein>
    <submittedName>
        <fullName evidence="3">Uncharacterized protein</fullName>
    </submittedName>
</protein>
<dbReference type="EMBL" id="AAYY01000013">
    <property type="protein sequence ID" value="EDP42257.1"/>
    <property type="molecule type" value="Genomic_DNA"/>
</dbReference>